<dbReference type="GO" id="GO:0005634">
    <property type="term" value="C:nucleus"/>
    <property type="evidence" value="ECO:0007669"/>
    <property type="project" value="TreeGrafter"/>
</dbReference>
<keyword evidence="4" id="KW-0677">Repeat</keyword>
<feature type="coiled-coil region" evidence="7">
    <location>
        <begin position="806"/>
        <end position="833"/>
    </location>
</feature>
<evidence type="ECO:0000256" key="6">
    <source>
        <dbReference type="ARBA" id="ARBA00023212"/>
    </source>
</evidence>
<feature type="coiled-coil region" evidence="7">
    <location>
        <begin position="357"/>
        <end position="384"/>
    </location>
</feature>
<name>Q4S233_TETNG</name>
<feature type="domain" description="CAP-Gly" evidence="9">
    <location>
        <begin position="216"/>
        <end position="258"/>
    </location>
</feature>
<sequence length="919" mass="101015">MEKQGAPSVPGKASGLKPPSKIARPSGAPAKTSPSSGAPKPVPPDKPPGGATSPTQEGGADFQVGDKVWVNGNKPGHVQFIGGTQFAPGQWAGIVLDEPIGKNDGSVAGVRYFQCEDGRGIFTRPSKLSKSALPEKDMNGTQAGPPPPAPGEPAPAAASTGQVSGIKTIAALNQMSTESASNLSDPESQKRTRRELRLGDRVLVGGTKAGVVRFLGETDFAKGEWCGVELDEPLGKNDGAVAGTRYFQCMPRYGLFAPVHKVTRIGFPCTTPTKTKSSQRRSLLKRSPSASSMSSLSSANSSFSGKPSRAGLVSLVLLLRTRFHLDVSVIYIKNPPKKQPFQLAETSARYARKISGTTALQEALKEKQQHIEQLLAERDLERCEVAKATSHAGAVQQELLLMRKGRDQYAIEMEAKLDQLRSLVEAADRDKVELLNQLEEEKRKVEDLQFRVEEACITKGDLETQTRLEHAHIKELEQSLLFEKTKAEKLQRDLEDTRISELSVDVESKQKELQSLQHDKSCLEEQLLNLKQKLENAEEESRRMAKTTRELEQSVELTRKDCQLLKEENLCRQKELKQVTETSEKMALTVEQLSSDRRMLETQGYSANIYPSHYQLETLKEQNSKHQEELSLSQERSSSENQRVGLLCKKTDATSDQEMESPTGFQRSTGALISAKDRELETLRNEIEVLRGENAVAKTLQSAVETLERDKAQLQGRVHSLEQRLAGRRASEDQAGAPPSGEQAAVSRRQNPDSRHPPCCSPAGGAVLEQLREEKEFAEGQVRARTSPGRGWGCQVSPGPAGLRQINFLNSVIVDLQRKNEELKIKLKKLALAEFNGNEESDGLGGVSKQEKKATPRLFCDICDCFDLHDTEDCPTQAQSPDSVPHTAYHGNPADQRPYCDICEAFGHATESCNDDQTF</sequence>
<proteinExistence type="predicted"/>
<feature type="compositionally biased region" description="Basic and acidic residues" evidence="8">
    <location>
        <begin position="620"/>
        <end position="629"/>
    </location>
</feature>
<evidence type="ECO:0000256" key="4">
    <source>
        <dbReference type="ARBA" id="ARBA00022737"/>
    </source>
</evidence>
<feature type="compositionally biased region" description="Low complexity" evidence="8">
    <location>
        <begin position="285"/>
        <end position="304"/>
    </location>
</feature>
<dbReference type="PANTHER" id="PTHR18916:SF44">
    <property type="entry name" value="CAP-GLY DOMAIN-CONTAINING LINKER PROTEIN 1"/>
    <property type="match status" value="1"/>
</dbReference>
<feature type="region of interest" description="Disordered" evidence="8">
    <location>
        <begin position="123"/>
        <end position="162"/>
    </location>
</feature>
<dbReference type="GO" id="GO:0005938">
    <property type="term" value="C:cell cortex"/>
    <property type="evidence" value="ECO:0007669"/>
    <property type="project" value="TreeGrafter"/>
</dbReference>
<dbReference type="PROSITE" id="PS50245">
    <property type="entry name" value="CAP_GLY_2"/>
    <property type="match status" value="2"/>
</dbReference>
<dbReference type="PROSITE" id="PS00845">
    <property type="entry name" value="CAP_GLY_1"/>
    <property type="match status" value="2"/>
</dbReference>
<feature type="compositionally biased region" description="Pro residues" evidence="8">
    <location>
        <begin position="144"/>
        <end position="153"/>
    </location>
</feature>
<evidence type="ECO:0000256" key="3">
    <source>
        <dbReference type="ARBA" id="ARBA00022701"/>
    </source>
</evidence>
<evidence type="ECO:0000256" key="8">
    <source>
        <dbReference type="SAM" id="MobiDB-lite"/>
    </source>
</evidence>
<dbReference type="Pfam" id="PF16641">
    <property type="entry name" value="CLIP1_ZNF"/>
    <property type="match status" value="2"/>
</dbReference>
<gene>
    <name evidence="10" type="ORF">GSTENG00025275001</name>
</gene>
<feature type="domain" description="CAP-Gly" evidence="9">
    <location>
        <begin position="82"/>
        <end position="124"/>
    </location>
</feature>
<feature type="region of interest" description="Disordered" evidence="8">
    <location>
        <begin position="620"/>
        <end position="643"/>
    </location>
</feature>
<feature type="compositionally biased region" description="Low complexity" evidence="8">
    <location>
        <begin position="630"/>
        <end position="640"/>
    </location>
</feature>
<dbReference type="EMBL" id="CAAE01014764">
    <property type="protein sequence ID" value="CAG05299.1"/>
    <property type="molecule type" value="Genomic_DNA"/>
</dbReference>
<keyword evidence="2" id="KW-0963">Cytoplasm</keyword>
<dbReference type="KEGG" id="tng:GSTEN00025275G001"/>
<feature type="region of interest" description="Disordered" evidence="8">
    <location>
        <begin position="723"/>
        <end position="764"/>
    </location>
</feature>
<evidence type="ECO:0000259" key="9">
    <source>
        <dbReference type="PROSITE" id="PS50245"/>
    </source>
</evidence>
<evidence type="ECO:0000256" key="1">
    <source>
        <dbReference type="ARBA" id="ARBA00004245"/>
    </source>
</evidence>
<dbReference type="GO" id="GO:0035371">
    <property type="term" value="C:microtubule plus-end"/>
    <property type="evidence" value="ECO:0007669"/>
    <property type="project" value="TreeGrafter"/>
</dbReference>
<protein>
    <submittedName>
        <fullName evidence="10">Chromosome undetermined SCAF14764, whole genome shotgun sequence</fullName>
    </submittedName>
</protein>
<dbReference type="GO" id="GO:0051010">
    <property type="term" value="F:microtubule plus-end binding"/>
    <property type="evidence" value="ECO:0007669"/>
    <property type="project" value="TreeGrafter"/>
</dbReference>
<dbReference type="AlphaFoldDB" id="Q4S233"/>
<dbReference type="GO" id="GO:0031116">
    <property type="term" value="P:positive regulation of microtubule polymerization"/>
    <property type="evidence" value="ECO:0007669"/>
    <property type="project" value="TreeGrafter"/>
</dbReference>
<evidence type="ECO:0000256" key="2">
    <source>
        <dbReference type="ARBA" id="ARBA00022490"/>
    </source>
</evidence>
<dbReference type="FunFam" id="2.30.30.190:FF:000001">
    <property type="entry name" value="Putative CAP-Gly domain-containing linker protein 1"/>
    <property type="match status" value="1"/>
</dbReference>
<feature type="region of interest" description="Disordered" evidence="8">
    <location>
        <begin position="269"/>
        <end position="307"/>
    </location>
</feature>
<organism evidence="10">
    <name type="scientific">Tetraodon nigroviridis</name>
    <name type="common">Spotted green pufferfish</name>
    <name type="synonym">Chelonodon nigroviridis</name>
    <dbReference type="NCBI Taxonomy" id="99883"/>
    <lineage>
        <taxon>Eukaryota</taxon>
        <taxon>Metazoa</taxon>
        <taxon>Chordata</taxon>
        <taxon>Craniata</taxon>
        <taxon>Vertebrata</taxon>
        <taxon>Euteleostomi</taxon>
        <taxon>Actinopterygii</taxon>
        <taxon>Neopterygii</taxon>
        <taxon>Teleostei</taxon>
        <taxon>Neoteleostei</taxon>
        <taxon>Acanthomorphata</taxon>
        <taxon>Eupercaria</taxon>
        <taxon>Tetraodontiformes</taxon>
        <taxon>Tetradontoidea</taxon>
        <taxon>Tetraodontidae</taxon>
        <taxon>Tetraodon</taxon>
    </lineage>
</organism>
<feature type="region of interest" description="Disordered" evidence="8">
    <location>
        <begin position="1"/>
        <end position="70"/>
    </location>
</feature>
<dbReference type="Gene3D" id="1.20.5.1700">
    <property type="match status" value="1"/>
</dbReference>
<evidence type="ECO:0000256" key="7">
    <source>
        <dbReference type="SAM" id="Coils"/>
    </source>
</evidence>
<dbReference type="InterPro" id="IPR036859">
    <property type="entry name" value="CAP-Gly_dom_sf"/>
</dbReference>
<dbReference type="SUPFAM" id="SSF74924">
    <property type="entry name" value="Cap-Gly domain"/>
    <property type="match status" value="2"/>
</dbReference>
<dbReference type="OrthoDB" id="5412539at2759"/>
<dbReference type="Pfam" id="PF01302">
    <property type="entry name" value="CAP_GLY"/>
    <property type="match status" value="2"/>
</dbReference>
<reference evidence="10" key="2">
    <citation type="submission" date="2004-02" db="EMBL/GenBank/DDBJ databases">
        <authorList>
            <consortium name="Genoscope"/>
            <consortium name="Whitehead Institute Centre for Genome Research"/>
        </authorList>
    </citation>
    <scope>NUCLEOTIDE SEQUENCE</scope>
</reference>
<evidence type="ECO:0000313" key="10">
    <source>
        <dbReference type="EMBL" id="CAG05299.1"/>
    </source>
</evidence>
<dbReference type="PANTHER" id="PTHR18916">
    <property type="entry name" value="DYNACTIN 1-RELATED MICROTUBULE-BINDING"/>
    <property type="match status" value="1"/>
</dbReference>
<feature type="coiled-coil region" evidence="7">
    <location>
        <begin position="410"/>
        <end position="568"/>
    </location>
</feature>
<keyword evidence="3" id="KW-0493">Microtubule</keyword>
<dbReference type="GO" id="GO:0031122">
    <property type="term" value="P:cytoplasmic microtubule organization"/>
    <property type="evidence" value="ECO:0007669"/>
    <property type="project" value="TreeGrafter"/>
</dbReference>
<dbReference type="SMART" id="SM01052">
    <property type="entry name" value="CAP_GLY"/>
    <property type="match status" value="2"/>
</dbReference>
<evidence type="ECO:0000256" key="5">
    <source>
        <dbReference type="ARBA" id="ARBA00023054"/>
    </source>
</evidence>
<dbReference type="Gene3D" id="2.30.30.190">
    <property type="entry name" value="CAP Gly-rich-like domain"/>
    <property type="match status" value="2"/>
</dbReference>
<reference evidence="10" key="1">
    <citation type="journal article" date="2004" name="Nature">
        <title>Genome duplication in the teleost fish Tetraodon nigroviridis reveals the early vertebrate proto-karyotype.</title>
        <authorList>
            <person name="Jaillon O."/>
            <person name="Aury J.-M."/>
            <person name="Brunet F."/>
            <person name="Petit J.-L."/>
            <person name="Stange-Thomann N."/>
            <person name="Mauceli E."/>
            <person name="Bouneau L."/>
            <person name="Fischer C."/>
            <person name="Ozouf-Costaz C."/>
            <person name="Bernot A."/>
            <person name="Nicaud S."/>
            <person name="Jaffe D."/>
            <person name="Fisher S."/>
            <person name="Lutfalla G."/>
            <person name="Dossat C."/>
            <person name="Segurens B."/>
            <person name="Dasilva C."/>
            <person name="Salanoubat M."/>
            <person name="Levy M."/>
            <person name="Boudet N."/>
            <person name="Castellano S."/>
            <person name="Anthouard V."/>
            <person name="Jubin C."/>
            <person name="Castelli V."/>
            <person name="Katinka M."/>
            <person name="Vacherie B."/>
            <person name="Biemont C."/>
            <person name="Skalli Z."/>
            <person name="Cattolico L."/>
            <person name="Poulain J."/>
            <person name="De Berardinis V."/>
            <person name="Cruaud C."/>
            <person name="Duprat S."/>
            <person name="Brottier P."/>
            <person name="Coutanceau J.-P."/>
            <person name="Gouzy J."/>
            <person name="Parra G."/>
            <person name="Lardier G."/>
            <person name="Chapple C."/>
            <person name="McKernan K.J."/>
            <person name="McEwan P."/>
            <person name="Bosak S."/>
            <person name="Kellis M."/>
            <person name="Volff J.-N."/>
            <person name="Guigo R."/>
            <person name="Zody M.C."/>
            <person name="Mesirov J."/>
            <person name="Lindblad-Toh K."/>
            <person name="Birren B."/>
            <person name="Nusbaum C."/>
            <person name="Kahn D."/>
            <person name="Robinson-Rechavi M."/>
            <person name="Laudet V."/>
            <person name="Schachter V."/>
            <person name="Quetier F."/>
            <person name="Saurin W."/>
            <person name="Scarpelli C."/>
            <person name="Wincker P."/>
            <person name="Lander E.S."/>
            <person name="Weissenbach J."/>
            <person name="Roest Crollius H."/>
        </authorList>
    </citation>
    <scope>NUCLEOTIDE SEQUENCE [LARGE SCALE GENOMIC DNA]</scope>
</reference>
<keyword evidence="6" id="KW-0206">Cytoskeleton</keyword>
<dbReference type="InterPro" id="IPR032108">
    <property type="entry name" value="CLIP1_ZNF"/>
</dbReference>
<accession>Q4S233</accession>
<dbReference type="InterPro" id="IPR000938">
    <property type="entry name" value="CAP-Gly_domain"/>
</dbReference>
<keyword evidence="5 7" id="KW-0175">Coiled coil</keyword>
<comment type="subcellular location">
    <subcellularLocation>
        <location evidence="1">Cytoplasm</location>
        <location evidence="1">Cytoskeleton</location>
    </subcellularLocation>
</comment>